<sequence>MAAITIQQELSQDVPTLSLSPYAPTPEIFVDGQRIPQTLSEEDVRLCIHMAQPASCGSKRTWALNPSDFHISSGAWTGYVDEMLESVARDLTIEQPEHGLRAELEKMMLFEEGAVEEGYLEPENSSDAFGTLVVPVEASRAFTWWPSKMAPEALPVSKGTKLALVYKLVADSSVEEGAQSLAVRAMI</sequence>
<evidence type="ECO:0000313" key="2">
    <source>
        <dbReference type="Proteomes" id="UP000799440"/>
    </source>
</evidence>
<dbReference type="AlphaFoldDB" id="A0A6A6UVX0"/>
<keyword evidence="2" id="KW-1185">Reference proteome</keyword>
<evidence type="ECO:0000313" key="1">
    <source>
        <dbReference type="EMBL" id="KAF2742285.1"/>
    </source>
</evidence>
<proteinExistence type="predicted"/>
<accession>A0A6A6UVX0</accession>
<protein>
    <submittedName>
        <fullName evidence="1">Uncharacterized protein</fullName>
    </submittedName>
</protein>
<reference evidence="1" key="1">
    <citation type="journal article" date="2020" name="Stud. Mycol.">
        <title>101 Dothideomycetes genomes: a test case for predicting lifestyles and emergence of pathogens.</title>
        <authorList>
            <person name="Haridas S."/>
            <person name="Albert R."/>
            <person name="Binder M."/>
            <person name="Bloem J."/>
            <person name="Labutti K."/>
            <person name="Salamov A."/>
            <person name="Andreopoulos B."/>
            <person name="Baker S."/>
            <person name="Barry K."/>
            <person name="Bills G."/>
            <person name="Bluhm B."/>
            <person name="Cannon C."/>
            <person name="Castanera R."/>
            <person name="Culley D."/>
            <person name="Daum C."/>
            <person name="Ezra D."/>
            <person name="Gonzalez J."/>
            <person name="Henrissat B."/>
            <person name="Kuo A."/>
            <person name="Liang C."/>
            <person name="Lipzen A."/>
            <person name="Lutzoni F."/>
            <person name="Magnuson J."/>
            <person name="Mondo S."/>
            <person name="Nolan M."/>
            <person name="Ohm R."/>
            <person name="Pangilinan J."/>
            <person name="Park H.-J."/>
            <person name="Ramirez L."/>
            <person name="Alfaro M."/>
            <person name="Sun H."/>
            <person name="Tritt A."/>
            <person name="Yoshinaga Y."/>
            <person name="Zwiers L.-H."/>
            <person name="Turgeon B."/>
            <person name="Goodwin S."/>
            <person name="Spatafora J."/>
            <person name="Crous P."/>
            <person name="Grigoriev I."/>
        </authorList>
    </citation>
    <scope>NUCLEOTIDE SEQUENCE</scope>
    <source>
        <strain evidence="1">CBS 119925</strain>
    </source>
</reference>
<dbReference type="Proteomes" id="UP000799440">
    <property type="component" value="Unassembled WGS sequence"/>
</dbReference>
<organism evidence="1 2">
    <name type="scientific">Sporormia fimetaria CBS 119925</name>
    <dbReference type="NCBI Taxonomy" id="1340428"/>
    <lineage>
        <taxon>Eukaryota</taxon>
        <taxon>Fungi</taxon>
        <taxon>Dikarya</taxon>
        <taxon>Ascomycota</taxon>
        <taxon>Pezizomycotina</taxon>
        <taxon>Dothideomycetes</taxon>
        <taxon>Pleosporomycetidae</taxon>
        <taxon>Pleosporales</taxon>
        <taxon>Sporormiaceae</taxon>
        <taxon>Sporormia</taxon>
    </lineage>
</organism>
<dbReference type="OrthoDB" id="27483at2759"/>
<name>A0A6A6UVX0_9PLEO</name>
<gene>
    <name evidence="1" type="ORF">M011DRAFT_490678</name>
</gene>
<dbReference type="EMBL" id="MU006611">
    <property type="protein sequence ID" value="KAF2742285.1"/>
    <property type="molecule type" value="Genomic_DNA"/>
</dbReference>